<feature type="chain" id="PRO_5002358135" description="DUF834 domain-containing protein" evidence="1">
    <location>
        <begin position="23"/>
        <end position="61"/>
    </location>
</feature>
<evidence type="ECO:0000313" key="3">
    <source>
        <dbReference type="Proteomes" id="UP000008021"/>
    </source>
</evidence>
<sequence length="61" mass="6311">MMANFGLMATAELWWILVATKGRTGCSSFIATARGGWRHGGDGDAQAAAARVLQVTAEAGT</sequence>
<keyword evidence="1" id="KW-0732">Signal</keyword>
<accession>A0A0E0E9P5</accession>
<evidence type="ECO:0000313" key="2">
    <source>
        <dbReference type="EnsemblPlants" id="OMERI07G07540.1"/>
    </source>
</evidence>
<dbReference type="Proteomes" id="UP000008021">
    <property type="component" value="Chromosome 7"/>
</dbReference>
<evidence type="ECO:0008006" key="4">
    <source>
        <dbReference type="Google" id="ProtNLM"/>
    </source>
</evidence>
<evidence type="ECO:0000256" key="1">
    <source>
        <dbReference type="SAM" id="SignalP"/>
    </source>
</evidence>
<proteinExistence type="predicted"/>
<dbReference type="AlphaFoldDB" id="A0A0E0E9P5"/>
<dbReference type="Gramene" id="OMERI07G07540.1">
    <property type="protein sequence ID" value="OMERI07G07540.1"/>
    <property type="gene ID" value="OMERI07G07540"/>
</dbReference>
<feature type="signal peptide" evidence="1">
    <location>
        <begin position="1"/>
        <end position="22"/>
    </location>
</feature>
<organism evidence="2">
    <name type="scientific">Oryza meridionalis</name>
    <dbReference type="NCBI Taxonomy" id="40149"/>
    <lineage>
        <taxon>Eukaryota</taxon>
        <taxon>Viridiplantae</taxon>
        <taxon>Streptophyta</taxon>
        <taxon>Embryophyta</taxon>
        <taxon>Tracheophyta</taxon>
        <taxon>Spermatophyta</taxon>
        <taxon>Magnoliopsida</taxon>
        <taxon>Liliopsida</taxon>
        <taxon>Poales</taxon>
        <taxon>Poaceae</taxon>
        <taxon>BOP clade</taxon>
        <taxon>Oryzoideae</taxon>
        <taxon>Oryzeae</taxon>
        <taxon>Oryzinae</taxon>
        <taxon>Oryza</taxon>
    </lineage>
</organism>
<reference evidence="2" key="1">
    <citation type="submission" date="2015-04" db="UniProtKB">
        <authorList>
            <consortium name="EnsemblPlants"/>
        </authorList>
    </citation>
    <scope>IDENTIFICATION</scope>
</reference>
<protein>
    <recommendedName>
        <fullName evidence="4">DUF834 domain-containing protein</fullName>
    </recommendedName>
</protein>
<name>A0A0E0E9P5_9ORYZ</name>
<reference evidence="2" key="2">
    <citation type="submission" date="2018-05" db="EMBL/GenBank/DDBJ databases">
        <title>OmerRS3 (Oryza meridionalis Reference Sequence Version 3).</title>
        <authorList>
            <person name="Zhang J."/>
            <person name="Kudrna D."/>
            <person name="Lee S."/>
            <person name="Talag J."/>
            <person name="Welchert J."/>
            <person name="Wing R.A."/>
        </authorList>
    </citation>
    <scope>NUCLEOTIDE SEQUENCE [LARGE SCALE GENOMIC DNA]</scope>
    <source>
        <strain evidence="2">cv. OR44</strain>
    </source>
</reference>
<keyword evidence="3" id="KW-1185">Reference proteome</keyword>
<dbReference type="EnsemblPlants" id="OMERI07G07540.1">
    <property type="protein sequence ID" value="OMERI07G07540.1"/>
    <property type="gene ID" value="OMERI07G07540"/>
</dbReference>
<dbReference type="HOGENOM" id="CLU_2926603_0_0_1"/>